<comment type="caution">
    <text evidence="3">The sequence shown here is derived from an EMBL/GenBank/DDBJ whole genome shotgun (WGS) entry which is preliminary data.</text>
</comment>
<evidence type="ECO:0000313" key="3">
    <source>
        <dbReference type="EMBL" id="KAE8284331.1"/>
    </source>
</evidence>
<dbReference type="PANTHER" id="PTHR22106">
    <property type="entry name" value="COILED-COIL DOMAIN-CONTAINING PROTEIN 78"/>
    <property type="match status" value="1"/>
</dbReference>
<feature type="domain" description="DUF4472" evidence="2">
    <location>
        <begin position="63"/>
        <end position="169"/>
    </location>
</feature>
<organism evidence="3 4">
    <name type="scientific">Larimichthys crocea</name>
    <name type="common">Large yellow croaker</name>
    <name type="synonym">Pseudosciaena crocea</name>
    <dbReference type="NCBI Taxonomy" id="215358"/>
    <lineage>
        <taxon>Eukaryota</taxon>
        <taxon>Metazoa</taxon>
        <taxon>Chordata</taxon>
        <taxon>Craniata</taxon>
        <taxon>Vertebrata</taxon>
        <taxon>Euteleostomi</taxon>
        <taxon>Actinopterygii</taxon>
        <taxon>Neopterygii</taxon>
        <taxon>Teleostei</taxon>
        <taxon>Neoteleostei</taxon>
        <taxon>Acanthomorphata</taxon>
        <taxon>Eupercaria</taxon>
        <taxon>Sciaenidae</taxon>
        <taxon>Larimichthys</taxon>
    </lineage>
</organism>
<protein>
    <submittedName>
        <fullName evidence="3">Coiled-coil domain-containing protein 78 xCCDC78</fullName>
    </submittedName>
</protein>
<dbReference type="EMBL" id="REGW02000017">
    <property type="protein sequence ID" value="KAE8284331.1"/>
    <property type="molecule type" value="Genomic_DNA"/>
</dbReference>
<reference evidence="3 4" key="1">
    <citation type="submission" date="2019-07" db="EMBL/GenBank/DDBJ databases">
        <title>Chromosome genome assembly for large yellow croaker.</title>
        <authorList>
            <person name="Xiao S."/>
        </authorList>
    </citation>
    <scope>NUCLEOTIDE SEQUENCE [LARGE SCALE GENOMIC DNA]</scope>
    <source>
        <strain evidence="3">JMULYC20181020</strain>
        <tissue evidence="3">Muscle</tissue>
    </source>
</reference>
<evidence type="ECO:0000259" key="2">
    <source>
        <dbReference type="Pfam" id="PF14739"/>
    </source>
</evidence>
<feature type="coiled-coil region" evidence="1">
    <location>
        <begin position="446"/>
        <end position="473"/>
    </location>
</feature>
<dbReference type="InterPro" id="IPR039873">
    <property type="entry name" value="CCDC78"/>
</dbReference>
<dbReference type="AlphaFoldDB" id="A0A6G0HZ87"/>
<keyword evidence="1" id="KW-0175">Coiled coil</keyword>
<dbReference type="Proteomes" id="UP000424527">
    <property type="component" value="Unassembled WGS sequence"/>
</dbReference>
<feature type="coiled-coil region" evidence="1">
    <location>
        <begin position="243"/>
        <end position="319"/>
    </location>
</feature>
<evidence type="ECO:0000313" key="4">
    <source>
        <dbReference type="Proteomes" id="UP000424527"/>
    </source>
</evidence>
<dbReference type="InterPro" id="IPR029329">
    <property type="entry name" value="DUF4472"/>
</dbReference>
<feature type="coiled-coil region" evidence="1">
    <location>
        <begin position="71"/>
        <end position="165"/>
    </location>
</feature>
<evidence type="ECO:0000256" key="1">
    <source>
        <dbReference type="SAM" id="Coils"/>
    </source>
</evidence>
<sequence>MKMDTQDQLTPVELQERLQALIEENLHLRDKNERLYTKMGYLESRLGHLANSSTDLSCRLVQSEEEKLKISKELVEEKIQTNKMREQFEEETFELKNKILNQDAVITELEMERDNLLRELQSAEARLKVGEKSGQGLSEEYATLKKNYQTLAEAHDNELAQSEELSAELLALAKAQDTLRRQLQEQQQSVKTTTQGLHGELDRVRALISSMSHNRVKLEDLAALDKEQKSMEQTLLGNQDEIRDMLGKMKNSYEEQQRKLEEKVVAMGKEHQENKRAIRNNQQELSEQSAALMCSQSHVKEVEEENSKLQLRVKELNEEYRARLVCYLQDLSEYIDGLGEDKSPPETSKMRVFVDSMLQDVRSSYRAREEQLATAARSYKKRFQKITKTHHALLIAYRRDFLSTHGPHQYFVIFRVQREQIMATPGSSLDPGPPEAHFSLDPAELRDETEKELQHLRQDKARLEGQLQAAREQVARLKMPVQNLSHQEPAKLEQIREESWSDIQKQLKEMTDSTLVGFEKERALLITRATVAEAQVSELQDYIDNHLVRYKEEISRLCRLHGIQEAGRSQSANSSLR</sequence>
<proteinExistence type="predicted"/>
<dbReference type="GO" id="GO:0005737">
    <property type="term" value="C:cytoplasm"/>
    <property type="evidence" value="ECO:0007669"/>
    <property type="project" value="TreeGrafter"/>
</dbReference>
<gene>
    <name evidence="3" type="ORF">D5F01_LYC17663</name>
</gene>
<name>A0A6G0HZ87_LARCR</name>
<keyword evidence="4" id="KW-1185">Reference proteome</keyword>
<dbReference type="Pfam" id="PF14739">
    <property type="entry name" value="DUF4472"/>
    <property type="match status" value="1"/>
</dbReference>
<accession>A0A6G0HZ87</accession>
<dbReference type="PANTHER" id="PTHR22106:SF5">
    <property type="entry name" value="COILED-COIL DOMAIN-CONTAINING PROTEIN 78"/>
    <property type="match status" value="1"/>
</dbReference>